<dbReference type="AlphaFoldDB" id="A0A5B8IVX9"/>
<organism evidence="2 3">
    <name type="scientific">Qingshengfaniella alkalisoli</name>
    <dbReference type="NCBI Taxonomy" id="2599296"/>
    <lineage>
        <taxon>Bacteria</taxon>
        <taxon>Pseudomonadati</taxon>
        <taxon>Pseudomonadota</taxon>
        <taxon>Alphaproteobacteria</taxon>
        <taxon>Rhodobacterales</taxon>
        <taxon>Paracoccaceae</taxon>
        <taxon>Qingshengfaniella</taxon>
    </lineage>
</organism>
<feature type="transmembrane region" description="Helical" evidence="1">
    <location>
        <begin position="144"/>
        <end position="163"/>
    </location>
</feature>
<evidence type="ECO:0000313" key="2">
    <source>
        <dbReference type="EMBL" id="QDY69031.1"/>
    </source>
</evidence>
<reference evidence="2 3" key="1">
    <citation type="submission" date="2019-07" db="EMBL/GenBank/DDBJ databases">
        <title>Litoreibacter alkalisoli sp. nov., isolated from saline-alkaline soil.</title>
        <authorList>
            <person name="Wang S."/>
            <person name="Xu L."/>
            <person name="Xing Y.-T."/>
            <person name="Sun J.-Q."/>
        </authorList>
    </citation>
    <scope>NUCLEOTIDE SEQUENCE [LARGE SCALE GENOMIC DNA]</scope>
    <source>
        <strain evidence="2 3">LN3S51</strain>
    </source>
</reference>
<dbReference type="RefSeq" id="WP_146364249.1">
    <property type="nucleotide sequence ID" value="NZ_CP042261.1"/>
</dbReference>
<name>A0A5B8IVX9_9RHOB</name>
<feature type="transmembrane region" description="Helical" evidence="1">
    <location>
        <begin position="17"/>
        <end position="37"/>
    </location>
</feature>
<keyword evidence="1" id="KW-0812">Transmembrane</keyword>
<dbReference type="EMBL" id="CP042261">
    <property type="protein sequence ID" value="QDY69031.1"/>
    <property type="molecule type" value="Genomic_DNA"/>
</dbReference>
<sequence>MPESIFEFVDFRSFSNVWYWLFAAVLWMRLIHAPLGVAPHLLRRARDGDTQGQADVIALAGFHARRVLETAGLLGVWRSFLWAFVLSALAVLSIRYGKGFAQAVFLLAIPLAFHDWLTGRASRAIIRAGYDFDTIAKTLNRLRLHLQIVVFIMIFLTAMWGSYRNLMTYTFF</sequence>
<protein>
    <submittedName>
        <fullName evidence="2">Component of SufBCD complex</fullName>
    </submittedName>
</protein>
<feature type="transmembrane region" description="Helical" evidence="1">
    <location>
        <begin position="100"/>
        <end position="117"/>
    </location>
</feature>
<keyword evidence="3" id="KW-1185">Reference proteome</keyword>
<gene>
    <name evidence="2" type="ORF">FPZ52_04895</name>
</gene>
<dbReference type="OrthoDB" id="7847071at2"/>
<evidence type="ECO:0000256" key="1">
    <source>
        <dbReference type="SAM" id="Phobius"/>
    </source>
</evidence>
<keyword evidence="1" id="KW-0472">Membrane</keyword>
<evidence type="ECO:0000313" key="3">
    <source>
        <dbReference type="Proteomes" id="UP000318483"/>
    </source>
</evidence>
<proteinExistence type="predicted"/>
<dbReference type="KEGG" id="lit:FPZ52_04895"/>
<keyword evidence="1" id="KW-1133">Transmembrane helix</keyword>
<accession>A0A5B8IVX9</accession>
<feature type="transmembrane region" description="Helical" evidence="1">
    <location>
        <begin position="75"/>
        <end position="94"/>
    </location>
</feature>
<dbReference type="Proteomes" id="UP000318483">
    <property type="component" value="Chromosome"/>
</dbReference>